<evidence type="ECO:0000313" key="2">
    <source>
        <dbReference type="EMBL" id="MDD7913635.1"/>
    </source>
</evidence>
<proteinExistence type="predicted"/>
<name>A0ABT5S7Q2_9FLAO</name>
<sequence length="196" mass="21772">MRAKRKQLINTLSLCALLLISFISVAQETTTPNRDKFIFEFGIGGGFINIENSSGTQTFEKSQGAGNFPDFKVGYMVKENLAITVSLPGMIYDFEDNDRHFGGVLVGAQYWFANKWWVNGGIGLGIDSPALYDINDGNDDWNFGKLVSVGIGYEFYQKENFAMNVQSKLVFGSVNIANDQHRDAASFGVSLGFNWF</sequence>
<evidence type="ECO:0000313" key="3">
    <source>
        <dbReference type="Proteomes" id="UP001151478"/>
    </source>
</evidence>
<evidence type="ECO:0000256" key="1">
    <source>
        <dbReference type="SAM" id="SignalP"/>
    </source>
</evidence>
<protein>
    <recommendedName>
        <fullName evidence="4">Outer membrane protein beta-barrel domain-containing protein</fullName>
    </recommendedName>
</protein>
<dbReference type="RefSeq" id="WP_265726272.1">
    <property type="nucleotide sequence ID" value="NZ_JAOSLC020000002.1"/>
</dbReference>
<dbReference type="SUPFAM" id="SSF56925">
    <property type="entry name" value="OMPA-like"/>
    <property type="match status" value="1"/>
</dbReference>
<dbReference type="InterPro" id="IPR011250">
    <property type="entry name" value="OMP/PagP_B-barrel"/>
</dbReference>
<feature type="chain" id="PRO_5045330767" description="Outer membrane protein beta-barrel domain-containing protein" evidence="1">
    <location>
        <begin position="27"/>
        <end position="196"/>
    </location>
</feature>
<keyword evidence="3" id="KW-1185">Reference proteome</keyword>
<accession>A0ABT5S7Q2</accession>
<comment type="caution">
    <text evidence="2">The sequence shown here is derived from an EMBL/GenBank/DDBJ whole genome shotgun (WGS) entry which is preliminary data.</text>
</comment>
<evidence type="ECO:0008006" key="4">
    <source>
        <dbReference type="Google" id="ProtNLM"/>
    </source>
</evidence>
<dbReference type="Proteomes" id="UP001151478">
    <property type="component" value="Unassembled WGS sequence"/>
</dbReference>
<feature type="signal peptide" evidence="1">
    <location>
        <begin position="1"/>
        <end position="26"/>
    </location>
</feature>
<dbReference type="EMBL" id="JAOSLC020000002">
    <property type="protein sequence ID" value="MDD7913635.1"/>
    <property type="molecule type" value="Genomic_DNA"/>
</dbReference>
<organism evidence="2 3">
    <name type="scientific">Polaribacter ponticola</name>
    <dbReference type="NCBI Taxonomy" id="2978475"/>
    <lineage>
        <taxon>Bacteria</taxon>
        <taxon>Pseudomonadati</taxon>
        <taxon>Bacteroidota</taxon>
        <taxon>Flavobacteriia</taxon>
        <taxon>Flavobacteriales</taxon>
        <taxon>Flavobacteriaceae</taxon>
    </lineage>
</organism>
<gene>
    <name evidence="2" type="ORF">N5A56_004020</name>
</gene>
<reference evidence="2" key="1">
    <citation type="submission" date="2023-02" db="EMBL/GenBank/DDBJ databases">
        <title>Polaribacter ponticola sp. nov., isolated from seawater.</title>
        <authorList>
            <person name="Baek J.H."/>
            <person name="Kim J.M."/>
            <person name="Choi D.G."/>
            <person name="Jeon C.O."/>
        </authorList>
    </citation>
    <scope>NUCLEOTIDE SEQUENCE</scope>
    <source>
        <strain evidence="2">MSW5</strain>
    </source>
</reference>
<keyword evidence="1" id="KW-0732">Signal</keyword>